<evidence type="ECO:0008006" key="3">
    <source>
        <dbReference type="Google" id="ProtNLM"/>
    </source>
</evidence>
<dbReference type="Proteomes" id="UP000667802">
    <property type="component" value="Unassembled WGS sequence"/>
</dbReference>
<accession>A0AAP5I8Z2</accession>
<proteinExistence type="predicted"/>
<evidence type="ECO:0000313" key="2">
    <source>
        <dbReference type="Proteomes" id="UP000667802"/>
    </source>
</evidence>
<comment type="caution">
    <text evidence="1">The sequence shown here is derived from an EMBL/GenBank/DDBJ whole genome shotgun (WGS) entry which is preliminary data.</text>
</comment>
<dbReference type="EMBL" id="JAALHA020000011">
    <property type="protein sequence ID" value="MDR9897188.1"/>
    <property type="molecule type" value="Genomic_DNA"/>
</dbReference>
<name>A0AAP5I8Z2_9CYAN</name>
<organism evidence="1 2">
    <name type="scientific">Aetokthonos hydrillicola Thurmond2011</name>
    <dbReference type="NCBI Taxonomy" id="2712845"/>
    <lineage>
        <taxon>Bacteria</taxon>
        <taxon>Bacillati</taxon>
        <taxon>Cyanobacteriota</taxon>
        <taxon>Cyanophyceae</taxon>
        <taxon>Nostocales</taxon>
        <taxon>Hapalosiphonaceae</taxon>
        <taxon>Aetokthonos</taxon>
    </lineage>
</organism>
<protein>
    <recommendedName>
        <fullName evidence="3">DUF2281 domain-containing protein</fullName>
    </recommendedName>
</protein>
<gene>
    <name evidence="1" type="ORF">G7B40_021850</name>
</gene>
<dbReference type="AlphaFoldDB" id="A0AAP5I8Z2"/>
<reference evidence="2" key="1">
    <citation type="journal article" date="2021" name="Science">
        <title>Hunting the eagle killer: A cyanobacterial neurotoxin causes vacuolar myelinopathy.</title>
        <authorList>
            <person name="Breinlinger S."/>
            <person name="Phillips T.J."/>
            <person name="Haram B.N."/>
            <person name="Mares J."/>
            <person name="Martinez Yerena J.A."/>
            <person name="Hrouzek P."/>
            <person name="Sobotka R."/>
            <person name="Henderson W.M."/>
            <person name="Schmieder P."/>
            <person name="Williams S.M."/>
            <person name="Lauderdale J.D."/>
            <person name="Wilde H.D."/>
            <person name="Gerrin W."/>
            <person name="Kust A."/>
            <person name="Washington J.W."/>
            <person name="Wagner C."/>
            <person name="Geier B."/>
            <person name="Liebeke M."/>
            <person name="Enke H."/>
            <person name="Niedermeyer T.H.J."/>
            <person name="Wilde S.B."/>
        </authorList>
    </citation>
    <scope>NUCLEOTIDE SEQUENCE [LARGE SCALE GENOMIC DNA]</scope>
    <source>
        <strain evidence="2">Thurmond2011</strain>
    </source>
</reference>
<keyword evidence="2" id="KW-1185">Reference proteome</keyword>
<dbReference type="RefSeq" id="WP_208341479.1">
    <property type="nucleotide sequence ID" value="NZ_CAWQFN010000903.1"/>
</dbReference>
<sequence length="85" mass="9970">MSLSIERVLNEIDQLNLVEQMQVLEHLVKQIKQSVDSVAVTQKPKHKVTDFYGIAPNLLEGEDAQQWVSQIRDEWEEREAWKQPQ</sequence>
<evidence type="ECO:0000313" key="1">
    <source>
        <dbReference type="EMBL" id="MDR9897188.1"/>
    </source>
</evidence>